<keyword evidence="3" id="KW-1185">Reference proteome</keyword>
<gene>
    <name evidence="2" type="ORF">SAMN04489764_0978</name>
</gene>
<dbReference type="EMBL" id="FNKK01000002">
    <property type="protein sequence ID" value="SDQ51608.1"/>
    <property type="molecule type" value="Genomic_DNA"/>
</dbReference>
<name>A0A1H1BI07_9ACTN</name>
<protein>
    <recommendedName>
        <fullName evidence="1">ScoMcrA-like SRA domain-containing protein</fullName>
    </recommendedName>
</protein>
<feature type="domain" description="ScoMcrA-like SRA" evidence="1">
    <location>
        <begin position="12"/>
        <end position="105"/>
    </location>
</feature>
<evidence type="ECO:0000259" key="1">
    <source>
        <dbReference type="Pfam" id="PF26348"/>
    </source>
</evidence>
<dbReference type="InterPro" id="IPR058712">
    <property type="entry name" value="SRA_ScoMcrA"/>
</dbReference>
<dbReference type="Proteomes" id="UP000217103">
    <property type="component" value="Unassembled WGS sequence"/>
</dbReference>
<organism evidence="2 3">
    <name type="scientific">Thermostaphylospora chromogena</name>
    <dbReference type="NCBI Taxonomy" id="35622"/>
    <lineage>
        <taxon>Bacteria</taxon>
        <taxon>Bacillati</taxon>
        <taxon>Actinomycetota</taxon>
        <taxon>Actinomycetes</taxon>
        <taxon>Streptosporangiales</taxon>
        <taxon>Thermomonosporaceae</taxon>
        <taxon>Thermostaphylospora</taxon>
    </lineage>
</organism>
<proteinExistence type="predicted"/>
<evidence type="ECO:0000313" key="3">
    <source>
        <dbReference type="Proteomes" id="UP000217103"/>
    </source>
</evidence>
<dbReference type="RefSeq" id="WP_131815433.1">
    <property type="nucleotide sequence ID" value="NZ_FNKK01000002.1"/>
</dbReference>
<sequence>MGDPELVPGLITTREEMAKLLGGGQGQGIQPSQKTRSVLIYSDPEAGQQSGYYDGWLSEEDERGPVFEYTGHGEKDQTFLGRDGVGNRAILQHAAEGRVLHVFKAVGLARDFPHLNVPRSSKTKAQRYIGRFELDVERPYEMRMRENREGELRKVIVFRLRPIDCLTPGEEDKIPPANKTEALAVPADAAAGALVEPEANKKTTSFRSSIEGTRVERREAKLSADFQAFLEGQRHQVKRFQIRVKGSSSTLLTDLYDVTAHVLYEAKGTSSREDVRMAIGQLLDYRRHVNPADPKLAVLLPEKPHEDLQDLLRRLDIAVVYQAGNSFAGWPVLGKQSPNT</sequence>
<dbReference type="AlphaFoldDB" id="A0A1H1BI07"/>
<dbReference type="Pfam" id="PF26348">
    <property type="entry name" value="SRA_ScoMcrA"/>
    <property type="match status" value="1"/>
</dbReference>
<evidence type="ECO:0000313" key="2">
    <source>
        <dbReference type="EMBL" id="SDQ51608.1"/>
    </source>
</evidence>
<reference evidence="2 3" key="1">
    <citation type="submission" date="2016-10" db="EMBL/GenBank/DDBJ databases">
        <authorList>
            <person name="de Groot N.N."/>
        </authorList>
    </citation>
    <scope>NUCLEOTIDE SEQUENCE [LARGE SCALE GENOMIC DNA]</scope>
    <source>
        <strain evidence="2 3">DSM 43794</strain>
    </source>
</reference>
<accession>A0A1H1BI07</accession>
<dbReference type="OrthoDB" id="4939521at2"/>